<dbReference type="VEuPathDB" id="FungiDB:PV08_07808"/>
<name>A0A0D1YJB9_9EURO</name>
<feature type="transmembrane region" description="Helical" evidence="2">
    <location>
        <begin position="311"/>
        <end position="330"/>
    </location>
</feature>
<evidence type="ECO:0000256" key="2">
    <source>
        <dbReference type="SAM" id="Phobius"/>
    </source>
</evidence>
<keyword evidence="2" id="KW-0472">Membrane</keyword>
<dbReference type="PANTHER" id="PTHR23028:SF125">
    <property type="entry name" value="ACYLTRANSFERASE"/>
    <property type="match status" value="1"/>
</dbReference>
<proteinExistence type="predicted"/>
<evidence type="ECO:0000313" key="5">
    <source>
        <dbReference type="Proteomes" id="UP000053328"/>
    </source>
</evidence>
<dbReference type="AlphaFoldDB" id="A0A0D1YJB9"/>
<evidence type="ECO:0000259" key="3">
    <source>
        <dbReference type="Pfam" id="PF01757"/>
    </source>
</evidence>
<dbReference type="Proteomes" id="UP000053328">
    <property type="component" value="Unassembled WGS sequence"/>
</dbReference>
<evidence type="ECO:0000256" key="1">
    <source>
        <dbReference type="SAM" id="MobiDB-lite"/>
    </source>
</evidence>
<dbReference type="HOGENOM" id="CLU_005679_13_3_1"/>
<feature type="domain" description="Acyltransferase 3" evidence="3">
    <location>
        <begin position="62"/>
        <end position="413"/>
    </location>
</feature>
<gene>
    <name evidence="4" type="ORF">PV08_07808</name>
</gene>
<protein>
    <recommendedName>
        <fullName evidence="3">Acyltransferase 3 domain-containing protein</fullName>
    </recommendedName>
</protein>
<feature type="transmembrane region" description="Helical" evidence="2">
    <location>
        <begin position="358"/>
        <end position="377"/>
    </location>
</feature>
<keyword evidence="5" id="KW-1185">Reference proteome</keyword>
<dbReference type="Pfam" id="PF01757">
    <property type="entry name" value="Acyl_transf_3"/>
    <property type="match status" value="1"/>
</dbReference>
<dbReference type="GeneID" id="27334891"/>
<feature type="compositionally biased region" description="Basic and acidic residues" evidence="1">
    <location>
        <begin position="9"/>
        <end position="19"/>
    </location>
</feature>
<dbReference type="PANTHER" id="PTHR23028">
    <property type="entry name" value="ACETYLTRANSFERASE"/>
    <property type="match status" value="1"/>
</dbReference>
<feature type="transmembrane region" description="Helical" evidence="2">
    <location>
        <begin position="162"/>
        <end position="183"/>
    </location>
</feature>
<evidence type="ECO:0000313" key="4">
    <source>
        <dbReference type="EMBL" id="KIW15021.1"/>
    </source>
</evidence>
<keyword evidence="2" id="KW-0812">Transmembrane</keyword>
<keyword evidence="2" id="KW-1133">Transmembrane helix</keyword>
<feature type="transmembrane region" description="Helical" evidence="2">
    <location>
        <begin position="265"/>
        <end position="291"/>
    </location>
</feature>
<accession>A0A0D1YJB9</accession>
<feature type="transmembrane region" description="Helical" evidence="2">
    <location>
        <begin position="448"/>
        <end position="470"/>
    </location>
</feature>
<dbReference type="OrthoDB" id="5819582at2759"/>
<dbReference type="STRING" id="91928.A0A0D1YJB9"/>
<dbReference type="EMBL" id="KN847496">
    <property type="protein sequence ID" value="KIW15021.1"/>
    <property type="molecule type" value="Genomic_DNA"/>
</dbReference>
<dbReference type="InterPro" id="IPR050879">
    <property type="entry name" value="Acyltransferase_3"/>
</dbReference>
<dbReference type="GO" id="GO:0016747">
    <property type="term" value="F:acyltransferase activity, transferring groups other than amino-acyl groups"/>
    <property type="evidence" value="ECO:0007669"/>
    <property type="project" value="InterPro"/>
</dbReference>
<feature type="transmembrane region" description="Helical" evidence="2">
    <location>
        <begin position="114"/>
        <end position="134"/>
    </location>
</feature>
<dbReference type="InterPro" id="IPR002656">
    <property type="entry name" value="Acyl_transf_3_dom"/>
</dbReference>
<organism evidence="4 5">
    <name type="scientific">Exophiala spinifera</name>
    <dbReference type="NCBI Taxonomy" id="91928"/>
    <lineage>
        <taxon>Eukaryota</taxon>
        <taxon>Fungi</taxon>
        <taxon>Dikarya</taxon>
        <taxon>Ascomycota</taxon>
        <taxon>Pezizomycotina</taxon>
        <taxon>Eurotiomycetes</taxon>
        <taxon>Chaetothyriomycetidae</taxon>
        <taxon>Chaetothyriales</taxon>
        <taxon>Herpotrichiellaceae</taxon>
        <taxon>Exophiala</taxon>
    </lineage>
</organism>
<reference evidence="4 5" key="1">
    <citation type="submission" date="2015-01" db="EMBL/GenBank/DDBJ databases">
        <title>The Genome Sequence of Exophiala spinifera CBS89968.</title>
        <authorList>
            <consortium name="The Broad Institute Genomics Platform"/>
            <person name="Cuomo C."/>
            <person name="de Hoog S."/>
            <person name="Gorbushina A."/>
            <person name="Stielow B."/>
            <person name="Teixiera M."/>
            <person name="Abouelleil A."/>
            <person name="Chapman S.B."/>
            <person name="Priest M."/>
            <person name="Young S.K."/>
            <person name="Wortman J."/>
            <person name="Nusbaum C."/>
            <person name="Birren B."/>
        </authorList>
    </citation>
    <scope>NUCLEOTIDE SEQUENCE [LARGE SCALE GENOMIC DNA]</scope>
    <source>
        <strain evidence="4 5">CBS 89968</strain>
    </source>
</reference>
<feature type="region of interest" description="Disordered" evidence="1">
    <location>
        <begin position="1"/>
        <end position="28"/>
    </location>
</feature>
<dbReference type="RefSeq" id="XP_016235237.1">
    <property type="nucleotide sequence ID" value="XM_016382135.1"/>
</dbReference>
<sequence length="504" mass="58085">MYPTADDAVLEKGRLERQKSRPKLPSLRSVSNTFRPSLTWMGRQASNAGNAIAPAGKLHKTAYLDGLRGFAALMVYCLHHQVWGHAGIGGEFILENVYGWEGQYYFICLPGIRLFFSGGHFAVAIFFVISGYVLSAKPLSLIQSGDTVKLAQNLSSALARRWVRLFVPVFVTSFIWMTSWHVLGIYSSEPIAPKPEKNWADELWMWYCAVKNFSFFFQGEPWLVYNDHTWSIPMEFRGSIVVYTSLLAFAHSSRRYRLWCEAGLVLYFIYIVDGWFCGLFAMGMLLCDLDLLAQKNQLPRFFYNLQPAKQYIFYTLFLVSLYLGGVPSITNDLQHLRDSPGWYYLSFLKPQAFWDFRWFYRFWAATFLVASLPHISWLKAIFETRICQYLGKVSFGFYLVHGPVLWSLGDRVYAMTGRVRDAHSIVCPEWVNRFAFPSWGPFGLEVNYLLAHLILLPVTLFLAEMVTIFIDEPCVKMLQWAYKKSLEGAKDEDYKPPLGVWNKS</sequence>